<dbReference type="InterPro" id="IPR050204">
    <property type="entry name" value="AraC_XylS_family_regulators"/>
</dbReference>
<dbReference type="InterPro" id="IPR018062">
    <property type="entry name" value="HTH_AraC-typ_CS"/>
</dbReference>
<dbReference type="PANTHER" id="PTHR46796">
    <property type="entry name" value="HTH-TYPE TRANSCRIPTIONAL ACTIVATOR RHAS-RELATED"/>
    <property type="match status" value="1"/>
</dbReference>
<dbReference type="Pfam" id="PF12833">
    <property type="entry name" value="HTH_18"/>
    <property type="match status" value="1"/>
</dbReference>
<evidence type="ECO:0000313" key="6">
    <source>
        <dbReference type="Proteomes" id="UP000000245"/>
    </source>
</evidence>
<keyword evidence="1" id="KW-0805">Transcription regulation</keyword>
<protein>
    <submittedName>
        <fullName evidence="5">Transcriptional regulator, AraC family</fullName>
    </submittedName>
</protein>
<dbReference type="AlphaFoldDB" id="A5FWA6"/>
<evidence type="ECO:0000256" key="1">
    <source>
        <dbReference type="ARBA" id="ARBA00023015"/>
    </source>
</evidence>
<dbReference type="SMART" id="SM00342">
    <property type="entry name" value="HTH_ARAC"/>
    <property type="match status" value="1"/>
</dbReference>
<evidence type="ECO:0000256" key="3">
    <source>
        <dbReference type="ARBA" id="ARBA00023163"/>
    </source>
</evidence>
<feature type="domain" description="HTH araC/xylS-type" evidence="4">
    <location>
        <begin position="192"/>
        <end position="293"/>
    </location>
</feature>
<dbReference type="STRING" id="349163.Acry_0667"/>
<proteinExistence type="predicted"/>
<dbReference type="GO" id="GO:0043565">
    <property type="term" value="F:sequence-specific DNA binding"/>
    <property type="evidence" value="ECO:0007669"/>
    <property type="project" value="InterPro"/>
</dbReference>
<gene>
    <name evidence="5" type="ordered locus">Acry_0667</name>
</gene>
<dbReference type="EMBL" id="CP000697">
    <property type="protein sequence ID" value="ABQ29888.1"/>
    <property type="molecule type" value="Genomic_DNA"/>
</dbReference>
<keyword evidence="2" id="KW-0238">DNA-binding</keyword>
<dbReference type="eggNOG" id="COG2207">
    <property type="taxonomic scope" value="Bacteria"/>
</dbReference>
<dbReference type="KEGG" id="acr:Acry_0667"/>
<dbReference type="SUPFAM" id="SSF46689">
    <property type="entry name" value="Homeodomain-like"/>
    <property type="match status" value="2"/>
</dbReference>
<dbReference type="Proteomes" id="UP000000245">
    <property type="component" value="Chromosome"/>
</dbReference>
<evidence type="ECO:0000256" key="2">
    <source>
        <dbReference type="ARBA" id="ARBA00023125"/>
    </source>
</evidence>
<evidence type="ECO:0000313" key="5">
    <source>
        <dbReference type="EMBL" id="ABQ29888.1"/>
    </source>
</evidence>
<dbReference type="HOGENOM" id="CLU_992580_0_0_5"/>
<dbReference type="GO" id="GO:0003700">
    <property type="term" value="F:DNA-binding transcription factor activity"/>
    <property type="evidence" value="ECO:0007669"/>
    <property type="project" value="InterPro"/>
</dbReference>
<dbReference type="InterPro" id="IPR009057">
    <property type="entry name" value="Homeodomain-like_sf"/>
</dbReference>
<keyword evidence="6" id="KW-1185">Reference proteome</keyword>
<organism evidence="5 6">
    <name type="scientific">Acidiphilium cryptum (strain JF-5)</name>
    <dbReference type="NCBI Taxonomy" id="349163"/>
    <lineage>
        <taxon>Bacteria</taxon>
        <taxon>Pseudomonadati</taxon>
        <taxon>Pseudomonadota</taxon>
        <taxon>Alphaproteobacteria</taxon>
        <taxon>Acetobacterales</taxon>
        <taxon>Acidocellaceae</taxon>
        <taxon>Acidiphilium</taxon>
    </lineage>
</organism>
<keyword evidence="3" id="KW-0804">Transcription</keyword>
<dbReference type="InterPro" id="IPR018060">
    <property type="entry name" value="HTH_AraC"/>
</dbReference>
<reference evidence="5 6" key="1">
    <citation type="submission" date="2007-05" db="EMBL/GenBank/DDBJ databases">
        <title>Complete sequence of chromosome of Acidiphilium cryptum JF-5.</title>
        <authorList>
            <consortium name="US DOE Joint Genome Institute"/>
            <person name="Copeland A."/>
            <person name="Lucas S."/>
            <person name="Lapidus A."/>
            <person name="Barry K."/>
            <person name="Detter J.C."/>
            <person name="Glavina del Rio T."/>
            <person name="Hammon N."/>
            <person name="Israni S."/>
            <person name="Dalin E."/>
            <person name="Tice H."/>
            <person name="Pitluck S."/>
            <person name="Sims D."/>
            <person name="Brettin T."/>
            <person name="Bruce D."/>
            <person name="Han C."/>
            <person name="Schmutz J."/>
            <person name="Larimer F."/>
            <person name="Land M."/>
            <person name="Hauser L."/>
            <person name="Kyrpides N."/>
            <person name="Kim E."/>
            <person name="Magnuson T."/>
            <person name="Richardson P."/>
        </authorList>
    </citation>
    <scope>NUCLEOTIDE SEQUENCE [LARGE SCALE GENOMIC DNA]</scope>
    <source>
        <strain evidence="5 6">JF-5</strain>
    </source>
</reference>
<dbReference type="PROSITE" id="PS00041">
    <property type="entry name" value="HTH_ARAC_FAMILY_1"/>
    <property type="match status" value="2"/>
</dbReference>
<accession>A5FWA6</accession>
<dbReference type="PROSITE" id="PS01124">
    <property type="entry name" value="HTH_ARAC_FAMILY_2"/>
    <property type="match status" value="1"/>
</dbReference>
<dbReference type="Gene3D" id="1.10.10.60">
    <property type="entry name" value="Homeodomain-like"/>
    <property type="match status" value="2"/>
</dbReference>
<evidence type="ECO:0000259" key="4">
    <source>
        <dbReference type="PROSITE" id="PS01124"/>
    </source>
</evidence>
<dbReference type="PANTHER" id="PTHR46796:SF2">
    <property type="entry name" value="TRANSCRIPTIONAL REGULATORY PROTEIN"/>
    <property type="match status" value="1"/>
</dbReference>
<sequence>MAHDRLRSRRPFRGGLNVSRALRIAHGDFGRVALLDMDRSLVRHAHPHCHVLLKLGGDDTRFAVGSSLAPLTDDLAVLVNAWEPHAYVHDPSRRNALILALYIDPSWLRLVQADRIAPGAPGFFPASAGRIDAGIRRLAHDLADAMVDPTMQAAAREALLSELMIRVVARFGSLRDRRAMLIEAAGRASIDHRVRRSIDAMRADPGGVPGMERMAREAGLSRAHFFRLFERSTGVTPLVFLNMLRVERAVAAVMKADESLAGIGERLGFGAPAQFSRFFRDHVSVAPREFRAVLRSA</sequence>
<name>A5FWA6_ACICJ</name>